<accession>A0A2T2N2Q5</accession>
<evidence type="ECO:0000313" key="7">
    <source>
        <dbReference type="EMBL" id="PSN59722.1"/>
    </source>
</evidence>
<dbReference type="SUPFAM" id="SSF56112">
    <property type="entry name" value="Protein kinase-like (PK-like)"/>
    <property type="match status" value="1"/>
</dbReference>
<dbReference type="InterPro" id="IPR011009">
    <property type="entry name" value="Kinase-like_dom_sf"/>
</dbReference>
<dbReference type="PANTHER" id="PTHR36091">
    <property type="entry name" value="ALTERED INHERITANCE OF MITOCHONDRIA PROTEIN 9, MITOCHONDRIAL"/>
    <property type="match status" value="1"/>
</dbReference>
<evidence type="ECO:0000256" key="2">
    <source>
        <dbReference type="ARBA" id="ARBA00005543"/>
    </source>
</evidence>
<sequence length="459" mass="51347">MYRRYSLPSSLTTISPMSRRDPILASLSFFSAIYFSTSELARCAAEAIRAESFVSIEKYPDGLFNKSMLLTVGNGSQVVAKVPCQNAGLAHFTTASEVATMDLARSFLKTPVPRVLGWRSKAQENAVGAEYIIMEKAPGIALECVWPSMIKIVDFQKAWASVSFKKYGGLYYAKDLDETSGNEPLYIHVNVTNITDKKFAIGPSTGLKRNSLEDYYNAIRNQEIACINQLHHLPKEKKIRELECYLKLIKFLLPIDRAIASAHLWHGDLSGANISVNSPDPIEVLSPLYMNLCQSGILGYDGPPFFSLKLPELTKNMDKLDANAQMHAYTLYFFTNRSVLSKKTTNQMILRAASLLMAELEEAWDILPGAMGSAFPLSLSTKELEEIEANTGGVIRGMDAMRAVREHLDELFPDYGIVSPEKYEETLDVLAQIKPQVIHEFASTEQEREVWEKVWPFGT</sequence>
<evidence type="ECO:0000256" key="6">
    <source>
        <dbReference type="ARBA" id="ARBA00031849"/>
    </source>
</evidence>
<comment type="subcellular location">
    <subcellularLocation>
        <location evidence="1">Mitochondrion</location>
    </subcellularLocation>
</comment>
<evidence type="ECO:0000256" key="5">
    <source>
        <dbReference type="ARBA" id="ARBA00023128"/>
    </source>
</evidence>
<keyword evidence="8" id="KW-1185">Reference proteome</keyword>
<proteinExistence type="inferred from homology"/>
<evidence type="ECO:0000256" key="4">
    <source>
        <dbReference type="ARBA" id="ARBA00022946"/>
    </source>
</evidence>
<keyword evidence="4" id="KW-0809">Transit peptide</keyword>
<dbReference type="AlphaFoldDB" id="A0A2T2N2Q5"/>
<comment type="similarity">
    <text evidence="2">Belongs to the AIM9 family.</text>
</comment>
<name>A0A2T2N2Q5_CORCC</name>
<organism evidence="7 8">
    <name type="scientific">Corynespora cassiicola Philippines</name>
    <dbReference type="NCBI Taxonomy" id="1448308"/>
    <lineage>
        <taxon>Eukaryota</taxon>
        <taxon>Fungi</taxon>
        <taxon>Dikarya</taxon>
        <taxon>Ascomycota</taxon>
        <taxon>Pezizomycotina</taxon>
        <taxon>Dothideomycetes</taxon>
        <taxon>Pleosporomycetidae</taxon>
        <taxon>Pleosporales</taxon>
        <taxon>Corynesporascaceae</taxon>
        <taxon>Corynespora</taxon>
    </lineage>
</organism>
<keyword evidence="5" id="KW-0496">Mitochondrion</keyword>
<evidence type="ECO:0000313" key="8">
    <source>
        <dbReference type="Proteomes" id="UP000240883"/>
    </source>
</evidence>
<reference evidence="7 8" key="1">
    <citation type="journal article" date="2018" name="Front. Microbiol.">
        <title>Genome-Wide Analysis of Corynespora cassiicola Leaf Fall Disease Putative Effectors.</title>
        <authorList>
            <person name="Lopez D."/>
            <person name="Ribeiro S."/>
            <person name="Label P."/>
            <person name="Fumanal B."/>
            <person name="Venisse J.S."/>
            <person name="Kohler A."/>
            <person name="de Oliveira R.R."/>
            <person name="Labutti K."/>
            <person name="Lipzen A."/>
            <person name="Lail K."/>
            <person name="Bauer D."/>
            <person name="Ohm R.A."/>
            <person name="Barry K.W."/>
            <person name="Spatafora J."/>
            <person name="Grigoriev I.V."/>
            <person name="Martin F.M."/>
            <person name="Pujade-Renaud V."/>
        </authorList>
    </citation>
    <scope>NUCLEOTIDE SEQUENCE [LARGE SCALE GENOMIC DNA]</scope>
    <source>
        <strain evidence="7 8">Philippines</strain>
    </source>
</reference>
<dbReference type="STRING" id="1448308.A0A2T2N2Q5"/>
<dbReference type="EMBL" id="KZ678153">
    <property type="protein sequence ID" value="PSN59722.1"/>
    <property type="molecule type" value="Genomic_DNA"/>
</dbReference>
<protein>
    <recommendedName>
        <fullName evidence="3">Altered inheritance of mitochondria protein 9, mitochondrial</fullName>
    </recommendedName>
    <alternativeName>
        <fullName evidence="6">Found in mitochondrial proteome protein 29</fullName>
    </alternativeName>
</protein>
<dbReference type="InterPro" id="IPR051035">
    <property type="entry name" value="Mito_inheritance_9"/>
</dbReference>
<dbReference type="GO" id="GO:0005739">
    <property type="term" value="C:mitochondrion"/>
    <property type="evidence" value="ECO:0007669"/>
    <property type="project" value="UniProtKB-SubCell"/>
</dbReference>
<evidence type="ECO:0000256" key="1">
    <source>
        <dbReference type="ARBA" id="ARBA00004173"/>
    </source>
</evidence>
<dbReference type="OrthoDB" id="2831558at2759"/>
<dbReference type="Proteomes" id="UP000240883">
    <property type="component" value="Unassembled WGS sequence"/>
</dbReference>
<dbReference type="PANTHER" id="PTHR36091:SF1">
    <property type="entry name" value="ALTERED INHERITANCE OF MITOCHONDRIA PROTEIN 9, MITOCHONDRIAL"/>
    <property type="match status" value="1"/>
</dbReference>
<gene>
    <name evidence="7" type="ORF">BS50DRAFT_605045</name>
</gene>
<evidence type="ECO:0000256" key="3">
    <source>
        <dbReference type="ARBA" id="ARBA00016197"/>
    </source>
</evidence>